<sequence>MNIVDNSAGRLKRSVRKVNLFLHLDADKNSGINVIHHPLFYFLLAYSQFIHLSDDEWLFSSIIKVGLK</sequence>
<protein>
    <submittedName>
        <fullName evidence="1">Uncharacterized protein</fullName>
    </submittedName>
</protein>
<evidence type="ECO:0000313" key="2">
    <source>
        <dbReference type="Proteomes" id="UP000000249"/>
    </source>
</evidence>
<evidence type="ECO:0000313" key="1">
    <source>
        <dbReference type="EMBL" id="ABQ18832.1"/>
    </source>
</evidence>
<dbReference type="KEGG" id="vco:VC0395_1115"/>
<name>A0A0H3AG21_VIBC3</name>
<dbReference type="PATRIC" id="fig|345073.21.peg.2914"/>
<dbReference type="Proteomes" id="UP000000249">
    <property type="component" value="Chromosome 2"/>
</dbReference>
<dbReference type="AlphaFoldDB" id="A0A0H3AG21"/>
<accession>A0A0H3AG21</accession>
<gene>
    <name evidence="1" type="ordered locus">VC0395_1115</name>
</gene>
<organism evidence="1 2">
    <name type="scientific">Vibrio cholerae serotype O1 (strain ATCC 39541 / Classical Ogawa 395 / O395)</name>
    <dbReference type="NCBI Taxonomy" id="345073"/>
    <lineage>
        <taxon>Bacteria</taxon>
        <taxon>Pseudomonadati</taxon>
        <taxon>Pseudomonadota</taxon>
        <taxon>Gammaproteobacteria</taxon>
        <taxon>Vibrionales</taxon>
        <taxon>Vibrionaceae</taxon>
        <taxon>Vibrio</taxon>
    </lineage>
</organism>
<dbReference type="KEGG" id="vcr:VC395_A0155"/>
<reference evidence="1 2" key="1">
    <citation type="submission" date="2007-03" db="EMBL/GenBank/DDBJ databases">
        <authorList>
            <person name="Heidelberg J."/>
        </authorList>
    </citation>
    <scope>NUCLEOTIDE SEQUENCE [LARGE SCALE GENOMIC DNA]</scope>
    <source>
        <strain evidence="2">ATCC 39541 / Classical Ogawa 395 / O395</strain>
    </source>
</reference>
<dbReference type="EMBL" id="CP000626">
    <property type="protein sequence ID" value="ABQ18832.1"/>
    <property type="molecule type" value="Genomic_DNA"/>
</dbReference>
<proteinExistence type="predicted"/>